<keyword evidence="4 7" id="KW-0812">Transmembrane</keyword>
<reference evidence="10 11" key="1">
    <citation type="submission" date="2017-05" db="EMBL/GenBank/DDBJ databases">
        <authorList>
            <person name="Varghese N."/>
            <person name="Submissions S."/>
        </authorList>
    </citation>
    <scope>NUCLEOTIDE SEQUENCE [LARGE SCALE GENOMIC DNA]</scope>
    <source>
        <strain evidence="10 11">DSM 27040</strain>
    </source>
</reference>
<dbReference type="InterPro" id="IPR023996">
    <property type="entry name" value="TonB-dep_OMP_SusC/RagA"/>
</dbReference>
<evidence type="ECO:0000256" key="3">
    <source>
        <dbReference type="ARBA" id="ARBA00022452"/>
    </source>
</evidence>
<dbReference type="Pfam" id="PF13715">
    <property type="entry name" value="CarbopepD_reg_2"/>
    <property type="match status" value="1"/>
</dbReference>
<feature type="domain" description="TonB-dependent receptor plug" evidence="9">
    <location>
        <begin position="120"/>
        <end position="244"/>
    </location>
</feature>
<dbReference type="InterPro" id="IPR008969">
    <property type="entry name" value="CarboxyPept-like_regulatory"/>
</dbReference>
<keyword evidence="3 7" id="KW-1134">Transmembrane beta strand</keyword>
<evidence type="ECO:0000313" key="11">
    <source>
        <dbReference type="Proteomes" id="UP000319040"/>
    </source>
</evidence>
<dbReference type="SUPFAM" id="SSF49464">
    <property type="entry name" value="Carboxypeptidase regulatory domain-like"/>
    <property type="match status" value="1"/>
</dbReference>
<dbReference type="InterPro" id="IPR012910">
    <property type="entry name" value="Plug_dom"/>
</dbReference>
<dbReference type="InterPro" id="IPR036942">
    <property type="entry name" value="Beta-barrel_TonB_sf"/>
</dbReference>
<dbReference type="GO" id="GO:0009279">
    <property type="term" value="C:cell outer membrane"/>
    <property type="evidence" value="ECO:0007669"/>
    <property type="project" value="UniProtKB-SubCell"/>
</dbReference>
<evidence type="ECO:0000313" key="10">
    <source>
        <dbReference type="EMBL" id="SMO64556.1"/>
    </source>
</evidence>
<feature type="signal peptide" evidence="8">
    <location>
        <begin position="1"/>
        <end position="24"/>
    </location>
</feature>
<keyword evidence="11" id="KW-1185">Reference proteome</keyword>
<comment type="subcellular location">
    <subcellularLocation>
        <location evidence="1 7">Cell outer membrane</location>
        <topology evidence="1 7">Multi-pass membrane protein</topology>
    </subcellularLocation>
</comment>
<evidence type="ECO:0000256" key="1">
    <source>
        <dbReference type="ARBA" id="ARBA00004571"/>
    </source>
</evidence>
<dbReference type="NCBIfam" id="TIGR04056">
    <property type="entry name" value="OMP_RagA_SusC"/>
    <property type="match status" value="1"/>
</dbReference>
<evidence type="ECO:0000259" key="9">
    <source>
        <dbReference type="Pfam" id="PF07715"/>
    </source>
</evidence>
<dbReference type="Gene3D" id="2.170.130.10">
    <property type="entry name" value="TonB-dependent receptor, plug domain"/>
    <property type="match status" value="1"/>
</dbReference>
<sequence>MRIMTKSFLSLFLLVFFASATMVAQHQVTGKIVDESGEPIPGVNIVEKENTMNGTITNFDGVYNLTVGSDQSTLVLSFIGFKLQEVPVAGQSVVNVTMEADITGLDEVVVTALGIKREKKALGYAIQEVAGEAILESREANVANALSGKVSGLQVIKSSAGPAASSKIVLRGNSSLTGDNQPLIVVDGIPVDNFTGASNNDYWNPSTDMGNGLGDINPDDIESMSVLKGASAAALYGSRAGNGVILITTKSGKKTEGLGITVSSTFGFETIFANPDMQNSFGQGTNGVFDNLSTSSWGPKIEGQQVTKWDESSGPLTAYDNVENYFDVGVTQDYNVSFQQQYEKTSVYTSFTHKDDKSMIPGAKLRRTNLLARSTSKFGPDERWTLDTKVQYGNTTAKNRPLLGVNPSNAYYTMYLLPVSMDIRDFDPSVDASGNMIWYGGGSQVNPYWGAKYNLNEDSRDRFIMHGSLKYKFNHWLNAEIKGGSDRYTTNTESKQYAGSPLSSGGRYSLGKNVFYENNFSALISASRDNLIGNIGGSAMLGGNLMSQQSSGLSGSSGELEVPNLFSLNNGVDNPGVSESFRERKINSVYGNVQLNYDGYFFLEGTFRNDWSSTLSEENRSFFYPSITASYLVTDMLSKMDVSVPAWLTFGKVRASYAEVGNDLGPYELYNTYWIGKDPLGTTTAGAGKTLFDSSVRSELIKSYEVGAELRLFQNRLAVDFAWYKSNATRQLINLPMDPISGYTAKKINAGDIQNKGIELMVNGTILKSKEGLNWDMQLNYSKNENTIEELAEGVEEYHLGGFDNVKILAEVGGMYGEIYGTTFLRVTDEKSEHFGKILLDGNGYPQADPELKKLGNQQPDAMVGWVNSFTYKGLNLSFQFDGRFGGEIFSGTNQGMQLAGTAGVTAPGGMREDITVDGVTESGGSYVANTNAISPQDYWSAVAGAGNVGIVEANVYDATNIRLRNIRLNYSLRGKVLENTPLQRVKVGFTVNNVWLIKSHLNGVDPESVFATGTNAVGFENAAPPTTRTFIFNLSLDF</sequence>
<evidence type="ECO:0000256" key="2">
    <source>
        <dbReference type="ARBA" id="ARBA00022448"/>
    </source>
</evidence>
<dbReference type="InterPro" id="IPR023997">
    <property type="entry name" value="TonB-dep_OMP_SusC/RagA_CS"/>
</dbReference>
<evidence type="ECO:0000256" key="4">
    <source>
        <dbReference type="ARBA" id="ARBA00022692"/>
    </source>
</evidence>
<keyword evidence="2 7" id="KW-0813">Transport</keyword>
<feature type="chain" id="PRO_5021731600" evidence="8">
    <location>
        <begin position="25"/>
        <end position="1039"/>
    </location>
</feature>
<dbReference type="Pfam" id="PF07715">
    <property type="entry name" value="Plug"/>
    <property type="match status" value="1"/>
</dbReference>
<keyword evidence="5 7" id="KW-0472">Membrane</keyword>
<evidence type="ECO:0000256" key="5">
    <source>
        <dbReference type="ARBA" id="ARBA00023136"/>
    </source>
</evidence>
<dbReference type="Proteomes" id="UP000319040">
    <property type="component" value="Unassembled WGS sequence"/>
</dbReference>
<comment type="similarity">
    <text evidence="7">Belongs to the TonB-dependent receptor family.</text>
</comment>
<organism evidence="10 11">
    <name type="scientific">Saccharicrinis carchari</name>
    <dbReference type="NCBI Taxonomy" id="1168039"/>
    <lineage>
        <taxon>Bacteria</taxon>
        <taxon>Pseudomonadati</taxon>
        <taxon>Bacteroidota</taxon>
        <taxon>Bacteroidia</taxon>
        <taxon>Marinilabiliales</taxon>
        <taxon>Marinilabiliaceae</taxon>
        <taxon>Saccharicrinis</taxon>
    </lineage>
</organism>
<name>A0A521CYM6_SACCC</name>
<evidence type="ECO:0000256" key="7">
    <source>
        <dbReference type="PROSITE-ProRule" id="PRU01360"/>
    </source>
</evidence>
<evidence type="ECO:0000256" key="6">
    <source>
        <dbReference type="ARBA" id="ARBA00023237"/>
    </source>
</evidence>
<dbReference type="InterPro" id="IPR037066">
    <property type="entry name" value="Plug_dom_sf"/>
</dbReference>
<dbReference type="InterPro" id="IPR039426">
    <property type="entry name" value="TonB-dep_rcpt-like"/>
</dbReference>
<protein>
    <submittedName>
        <fullName evidence="10">TonB-linked outer membrane protein, SusC/RagA family</fullName>
    </submittedName>
</protein>
<dbReference type="PROSITE" id="PS52016">
    <property type="entry name" value="TONB_DEPENDENT_REC_3"/>
    <property type="match status" value="1"/>
</dbReference>
<keyword evidence="8" id="KW-0732">Signal</keyword>
<dbReference type="AlphaFoldDB" id="A0A521CYM6"/>
<gene>
    <name evidence="10" type="ORF">SAMN06265379_10451</name>
</gene>
<dbReference type="NCBIfam" id="TIGR04057">
    <property type="entry name" value="SusC_RagA_signa"/>
    <property type="match status" value="1"/>
</dbReference>
<proteinExistence type="inferred from homology"/>
<dbReference type="EMBL" id="FXTB01000004">
    <property type="protein sequence ID" value="SMO64556.1"/>
    <property type="molecule type" value="Genomic_DNA"/>
</dbReference>
<keyword evidence="6 7" id="KW-0998">Cell outer membrane</keyword>
<dbReference type="Gene3D" id="2.60.40.1120">
    <property type="entry name" value="Carboxypeptidase-like, regulatory domain"/>
    <property type="match status" value="1"/>
</dbReference>
<evidence type="ECO:0000256" key="8">
    <source>
        <dbReference type="SAM" id="SignalP"/>
    </source>
</evidence>
<accession>A0A521CYM6</accession>
<dbReference type="SUPFAM" id="SSF56935">
    <property type="entry name" value="Porins"/>
    <property type="match status" value="1"/>
</dbReference>
<dbReference type="Gene3D" id="2.40.170.20">
    <property type="entry name" value="TonB-dependent receptor, beta-barrel domain"/>
    <property type="match status" value="1"/>
</dbReference>